<feature type="domain" description="GPI inositol-deacylase PGAP1-like alpha/beta" evidence="1">
    <location>
        <begin position="68"/>
        <end position="129"/>
    </location>
</feature>
<evidence type="ECO:0000313" key="2">
    <source>
        <dbReference type="EMBL" id="ADN13985.1"/>
    </source>
</evidence>
<accession>E0UBP1</accession>
<sequence length="234" mass="26076">MTIPSVILPGYFARSIEYRQFEDSLNNSGIPTVTVPITKKDWIPTIGGRSVVPILRLIDRTVKQTLLKYNASQVNLIGHSAGGWIARIYLGEKPYNVHGDLLDLAVTWNAHGFVNTLVTLGTPHISQERWTKRNLDFVKYNYPGAFYPDVRYVCIAGKAVYGQRRLGSWLAYNSYLLTCGKGNCWGDGIIPVEAAHLDGAINLTLEGVMHSPMSSGLWYGSPTVLTNWINYLKT</sequence>
<dbReference type="HOGENOM" id="CLU_065036_1_0_3"/>
<dbReference type="InterPro" id="IPR012908">
    <property type="entry name" value="PGAP1-ab_dom-like"/>
</dbReference>
<dbReference type="Gene3D" id="3.40.50.1820">
    <property type="entry name" value="alpha/beta hydrolase"/>
    <property type="match status" value="1"/>
</dbReference>
<dbReference type="RefSeq" id="WP_013322091.1">
    <property type="nucleotide sequence ID" value="NC_014501.1"/>
</dbReference>
<reference evidence="3" key="1">
    <citation type="journal article" date="2011" name="MBio">
        <title>Novel metabolic attributes of the genus Cyanothece, comprising a group of unicellular nitrogen-fixing Cyanobacteria.</title>
        <authorList>
            <person name="Bandyopadhyay A."/>
            <person name="Elvitigala T."/>
            <person name="Welsh E."/>
            <person name="Stockel J."/>
            <person name="Liberton M."/>
            <person name="Min H."/>
            <person name="Sherman L.A."/>
            <person name="Pakrasi H.B."/>
        </authorList>
    </citation>
    <scope>NUCLEOTIDE SEQUENCE [LARGE SCALE GENOMIC DNA]</scope>
    <source>
        <strain evidence="3">PCC 7822</strain>
    </source>
</reference>
<organism evidence="2 3">
    <name type="scientific">Gloeothece verrucosa (strain PCC 7822)</name>
    <name type="common">Cyanothece sp. (strain PCC 7822)</name>
    <dbReference type="NCBI Taxonomy" id="497965"/>
    <lineage>
        <taxon>Bacteria</taxon>
        <taxon>Bacillati</taxon>
        <taxon>Cyanobacteriota</taxon>
        <taxon>Cyanophyceae</taxon>
        <taxon>Oscillatoriophycideae</taxon>
        <taxon>Chroococcales</taxon>
        <taxon>Aphanothecaceae</taxon>
        <taxon>Gloeothece</taxon>
        <taxon>Gloeothece verrucosa</taxon>
    </lineage>
</organism>
<name>E0UBP1_GLOV7</name>
<dbReference type="Proteomes" id="UP000008206">
    <property type="component" value="Chromosome"/>
</dbReference>
<dbReference type="PANTHER" id="PTHR47909:SF2">
    <property type="entry name" value="GPI INOSITOL-DEACYLASE"/>
    <property type="match status" value="1"/>
</dbReference>
<dbReference type="STRING" id="497965.Cyan7822_2003"/>
<evidence type="ECO:0000259" key="1">
    <source>
        <dbReference type="Pfam" id="PF07819"/>
    </source>
</evidence>
<dbReference type="AlphaFoldDB" id="E0UBP1"/>
<dbReference type="KEGG" id="cyj:Cyan7822_2003"/>
<dbReference type="GO" id="GO:0016788">
    <property type="term" value="F:hydrolase activity, acting on ester bonds"/>
    <property type="evidence" value="ECO:0007669"/>
    <property type="project" value="InterPro"/>
</dbReference>
<dbReference type="eggNOG" id="COG1075">
    <property type="taxonomic scope" value="Bacteria"/>
</dbReference>
<keyword evidence="3" id="KW-1185">Reference proteome</keyword>
<dbReference type="PANTHER" id="PTHR47909">
    <property type="entry name" value="ALPHA/BETA-HYDROLASES SUPERFAMILY PROTEIN"/>
    <property type="match status" value="1"/>
</dbReference>
<dbReference type="OrthoDB" id="452945at2"/>
<evidence type="ECO:0000313" key="3">
    <source>
        <dbReference type="Proteomes" id="UP000008206"/>
    </source>
</evidence>
<dbReference type="Pfam" id="PF07819">
    <property type="entry name" value="PGAP1"/>
    <property type="match status" value="1"/>
</dbReference>
<proteinExistence type="predicted"/>
<protein>
    <recommendedName>
        <fullName evidence="1">GPI inositol-deacylase PGAP1-like alpha/beta domain-containing protein</fullName>
    </recommendedName>
</protein>
<dbReference type="SUPFAM" id="SSF53474">
    <property type="entry name" value="alpha/beta-Hydrolases"/>
    <property type="match status" value="1"/>
</dbReference>
<gene>
    <name evidence="2" type="ordered locus">Cyan7822_2003</name>
</gene>
<dbReference type="EMBL" id="CP002198">
    <property type="protein sequence ID" value="ADN13985.1"/>
    <property type="molecule type" value="Genomic_DNA"/>
</dbReference>
<dbReference type="InterPro" id="IPR029058">
    <property type="entry name" value="AB_hydrolase_fold"/>
</dbReference>